<reference evidence="1 2" key="1">
    <citation type="submission" date="2021-05" db="EMBL/GenBank/DDBJ databases">
        <authorList>
            <person name="Bhalla S."/>
            <person name="Clase K."/>
            <person name="Cornely K."/>
            <person name="Forsyth M.H."/>
            <person name="Gosselin S."/>
            <person name="Jensen A."/>
            <person name="Nieto F."/>
            <person name="Tarbox B."/>
            <person name="Butela K.A."/>
            <person name="Garlena R.A."/>
            <person name="Russell D.A."/>
            <person name="Jacobs-Sera D."/>
            <person name="Hatfull G.F."/>
        </authorList>
    </citation>
    <scope>NUCLEOTIDE SEQUENCE [LARGE SCALE GENOMIC DNA]</scope>
</reference>
<protein>
    <submittedName>
        <fullName evidence="1">Lipoprotein</fullName>
    </submittedName>
</protein>
<gene>
    <name evidence="1" type="primary">57</name>
    <name evidence="1" type="ORF">SEA_CAFASSO_57</name>
</gene>
<evidence type="ECO:0000313" key="1">
    <source>
        <dbReference type="EMBL" id="QXN74272.1"/>
    </source>
</evidence>
<dbReference type="EMBL" id="MZ322021">
    <property type="protein sequence ID" value="QXN74272.1"/>
    <property type="molecule type" value="Genomic_DNA"/>
</dbReference>
<organism evidence="1 2">
    <name type="scientific">Gordonia phage Cafasso</name>
    <dbReference type="NCBI Taxonomy" id="2851095"/>
    <lineage>
        <taxon>Viruses</taxon>
        <taxon>Duplodnaviria</taxon>
        <taxon>Heunggongvirae</taxon>
        <taxon>Uroviricota</taxon>
        <taxon>Caudoviricetes</taxon>
        <taxon>Kruegerviridae</taxon>
        <taxon>Cafassovirus</taxon>
        <taxon>Cafassovirus cafasso</taxon>
    </lineage>
</organism>
<dbReference type="PROSITE" id="PS51257">
    <property type="entry name" value="PROKAR_LIPOPROTEIN"/>
    <property type="match status" value="1"/>
</dbReference>
<proteinExistence type="predicted"/>
<name>A0AAE7VDI8_9CAUD</name>
<accession>A0AAE7VDI8</accession>
<dbReference type="Proteomes" id="UP000827554">
    <property type="component" value="Segment"/>
</dbReference>
<keyword evidence="1" id="KW-0449">Lipoprotein</keyword>
<sequence>MKRLLPIIALAALIGACSSETTEPAAAPSATPSAVTSTVVETVTATPSATPAEDQPHPRYLRTCSELAAYDGLGGSISKGASEAEIADYLKASREGDEWLTDPEEIEAYDQAVRDYAAGECP</sequence>
<keyword evidence="2" id="KW-1185">Reference proteome</keyword>
<evidence type="ECO:0000313" key="2">
    <source>
        <dbReference type="Proteomes" id="UP000827554"/>
    </source>
</evidence>